<accession>A0A5C8Z2M8</accession>
<protein>
    <submittedName>
        <fullName evidence="1">Uncharacterized protein</fullName>
    </submittedName>
</protein>
<keyword evidence="2" id="KW-1185">Reference proteome</keyword>
<organism evidence="1 2">
    <name type="scientific">Quadrisphaera setariae</name>
    <dbReference type="NCBI Taxonomy" id="2593304"/>
    <lineage>
        <taxon>Bacteria</taxon>
        <taxon>Bacillati</taxon>
        <taxon>Actinomycetota</taxon>
        <taxon>Actinomycetes</taxon>
        <taxon>Kineosporiales</taxon>
        <taxon>Kineosporiaceae</taxon>
        <taxon>Quadrisphaera</taxon>
    </lineage>
</organism>
<dbReference type="AlphaFoldDB" id="A0A5C8Z2M8"/>
<name>A0A5C8Z2M8_9ACTN</name>
<dbReference type="RefSeq" id="WP_147928574.1">
    <property type="nucleotide sequence ID" value="NZ_VKAC01000022.1"/>
</dbReference>
<reference evidence="1 2" key="1">
    <citation type="submission" date="2019-07" db="EMBL/GenBank/DDBJ databases">
        <title>Quadrisphaera sp. strain DD2A genome sequencing and assembly.</title>
        <authorList>
            <person name="Kim I."/>
        </authorList>
    </citation>
    <scope>NUCLEOTIDE SEQUENCE [LARGE SCALE GENOMIC DNA]</scope>
    <source>
        <strain evidence="1 2">DD2A</strain>
    </source>
</reference>
<evidence type="ECO:0000313" key="2">
    <source>
        <dbReference type="Proteomes" id="UP000321234"/>
    </source>
</evidence>
<evidence type="ECO:0000313" key="1">
    <source>
        <dbReference type="EMBL" id="TXR51554.1"/>
    </source>
</evidence>
<sequence>MHASPHLSHVTDHYGIPTSPPVPFLDVDVVDDKPMFIDPHAVRLSGGPQPFAAQAVQCLETFFHEVTACVVSQRQSDQARGLALLQRFEEPWETRLGLAAAGFHGHGGADDVGTWIWNALSGDLQALLRVGLLTQVEDIPLFVEGVGVDITSDLTTRIIYQPLADFTAAMVAQYPQFTAGAHTTRRVDKQVWDPSAKAWVMAQVELPVAAGGELLLVPKDWARPSLLLNATRFYETSVLSHVQLERASRTAQGRLLKPRKEDLKGQEDLARGRETILEVVMRAYRDQINVLRDFKTFVDAKYEPLDEQDIARKLA</sequence>
<dbReference type="Proteomes" id="UP000321234">
    <property type="component" value="Unassembled WGS sequence"/>
</dbReference>
<dbReference type="OrthoDB" id="6691177at2"/>
<proteinExistence type="predicted"/>
<comment type="caution">
    <text evidence="1">The sequence shown here is derived from an EMBL/GenBank/DDBJ whole genome shotgun (WGS) entry which is preliminary data.</text>
</comment>
<gene>
    <name evidence="1" type="ORF">FMM08_22380</name>
</gene>
<dbReference type="EMBL" id="VKAC01000022">
    <property type="protein sequence ID" value="TXR51554.1"/>
    <property type="molecule type" value="Genomic_DNA"/>
</dbReference>